<organism evidence="2 3">
    <name type="scientific">Xylanibacter ruminicola</name>
    <name type="common">Prevotella ruminicola</name>
    <dbReference type="NCBI Taxonomy" id="839"/>
    <lineage>
        <taxon>Bacteria</taxon>
        <taxon>Pseudomonadati</taxon>
        <taxon>Bacteroidota</taxon>
        <taxon>Bacteroidia</taxon>
        <taxon>Bacteroidales</taxon>
        <taxon>Prevotellaceae</taxon>
        <taxon>Xylanibacter</taxon>
    </lineage>
</organism>
<reference evidence="2" key="1">
    <citation type="submission" date="2019-04" db="EMBL/GenBank/DDBJ databases">
        <title>Evolution of Biomass-Degrading Anaerobic Consortia Revealed by Metagenomics.</title>
        <authorList>
            <person name="Peng X."/>
        </authorList>
    </citation>
    <scope>NUCLEOTIDE SEQUENCE</scope>
    <source>
        <strain evidence="2">SIG140</strain>
    </source>
</reference>
<evidence type="ECO:0000313" key="2">
    <source>
        <dbReference type="EMBL" id="MBE6272211.1"/>
    </source>
</evidence>
<dbReference type="Proteomes" id="UP000806522">
    <property type="component" value="Unassembled WGS sequence"/>
</dbReference>
<name>A0A9D5P394_XYLRU</name>
<evidence type="ECO:0000313" key="3">
    <source>
        <dbReference type="Proteomes" id="UP000806522"/>
    </source>
</evidence>
<accession>A0A9D5P394</accession>
<dbReference type="PROSITE" id="PS51257">
    <property type="entry name" value="PROKAR_LIPOPROTEIN"/>
    <property type="match status" value="1"/>
</dbReference>
<feature type="signal peptide" evidence="1">
    <location>
        <begin position="1"/>
        <end position="20"/>
    </location>
</feature>
<comment type="caution">
    <text evidence="2">The sequence shown here is derived from an EMBL/GenBank/DDBJ whole genome shotgun (WGS) entry which is preliminary data.</text>
</comment>
<evidence type="ECO:0008006" key="4">
    <source>
        <dbReference type="Google" id="ProtNLM"/>
    </source>
</evidence>
<proteinExistence type="predicted"/>
<dbReference type="EMBL" id="SUYC01000029">
    <property type="protein sequence ID" value="MBE6272211.1"/>
    <property type="molecule type" value="Genomic_DNA"/>
</dbReference>
<protein>
    <recommendedName>
        <fullName evidence="4">Lipoprotein</fullName>
    </recommendedName>
</protein>
<evidence type="ECO:0000256" key="1">
    <source>
        <dbReference type="SAM" id="SignalP"/>
    </source>
</evidence>
<keyword evidence="1" id="KW-0732">Signal</keyword>
<sequence length="170" mass="18561">MKKSQLRMWVAILVCGFSMAMFTACGSSSKDDEPGGNGTDDLAYLQRRIAEEGNLVYGGQLANEGKDIINRPVESQEEALAEFYKLIPGGKTHQGLSSSGNGAITCRLTGPNGESQGTITYQPTTVYYCAEVVFGSEVRSATGVSRLRYIPYDNWPDNGFLSDLLDWLKK</sequence>
<dbReference type="AlphaFoldDB" id="A0A9D5P394"/>
<gene>
    <name evidence="2" type="ORF">E7101_14915</name>
</gene>
<feature type="chain" id="PRO_5038387580" description="Lipoprotein" evidence="1">
    <location>
        <begin position="21"/>
        <end position="170"/>
    </location>
</feature>